<keyword evidence="3" id="KW-0804">Transcription</keyword>
<keyword evidence="2" id="KW-0805">Transcription regulation</keyword>
<accession>A0A9P8P3S4</accession>
<dbReference type="InterPro" id="IPR010750">
    <property type="entry name" value="SGF29_tudor-like_dom"/>
</dbReference>
<evidence type="ECO:0000256" key="1">
    <source>
        <dbReference type="ARBA" id="ARBA00004123"/>
    </source>
</evidence>
<dbReference type="PANTHER" id="PTHR21539">
    <property type="entry name" value="SAGA-ASSOCIATED FACTOR 29"/>
    <property type="match status" value="1"/>
</dbReference>
<dbReference type="EMBL" id="JAEUBD010001178">
    <property type="protein sequence ID" value="KAH3664494.1"/>
    <property type="molecule type" value="Genomic_DNA"/>
</dbReference>
<keyword evidence="7" id="KW-1185">Reference proteome</keyword>
<dbReference type="Pfam" id="PF07039">
    <property type="entry name" value="SGF29_Tudor"/>
    <property type="match status" value="1"/>
</dbReference>
<comment type="caution">
    <text evidence="6">The sequence shown here is derived from an EMBL/GenBank/DDBJ whole genome shotgun (WGS) entry which is preliminary data.</text>
</comment>
<dbReference type="InterPro" id="IPR037802">
    <property type="entry name" value="SGF29"/>
</dbReference>
<name>A0A9P8P3S4_9ASCO</name>
<evidence type="ECO:0000313" key="7">
    <source>
        <dbReference type="Proteomes" id="UP000788993"/>
    </source>
</evidence>
<dbReference type="InterPro" id="IPR047287">
    <property type="entry name" value="Tudor_SGF29_rpt2"/>
</dbReference>
<dbReference type="Proteomes" id="UP000788993">
    <property type="component" value="Unassembled WGS sequence"/>
</dbReference>
<reference evidence="6" key="2">
    <citation type="submission" date="2021-01" db="EMBL/GenBank/DDBJ databases">
        <authorList>
            <person name="Schikora-Tamarit M.A."/>
        </authorList>
    </citation>
    <scope>NUCLEOTIDE SEQUENCE</scope>
    <source>
        <strain evidence="6">NCAIM Y.01608</strain>
    </source>
</reference>
<dbReference type="PANTHER" id="PTHR21539:SF0">
    <property type="entry name" value="SAGA-ASSOCIATED FACTOR 29"/>
    <property type="match status" value="1"/>
</dbReference>
<dbReference type="AlphaFoldDB" id="A0A9P8P3S4"/>
<evidence type="ECO:0000256" key="4">
    <source>
        <dbReference type="ARBA" id="ARBA00023242"/>
    </source>
</evidence>
<evidence type="ECO:0000313" key="6">
    <source>
        <dbReference type="EMBL" id="KAH3664494.1"/>
    </source>
</evidence>
<dbReference type="FunFam" id="2.30.30.140:FF:000055">
    <property type="entry name" value="SAGA complex component"/>
    <property type="match status" value="1"/>
</dbReference>
<keyword evidence="4" id="KW-0539">Nucleus</keyword>
<comment type="subcellular location">
    <subcellularLocation>
        <location evidence="1">Nucleus</location>
    </subcellularLocation>
</comment>
<dbReference type="CDD" id="cd20393">
    <property type="entry name" value="Tudor_SGF29_rpt1"/>
    <property type="match status" value="1"/>
</dbReference>
<evidence type="ECO:0000256" key="2">
    <source>
        <dbReference type="ARBA" id="ARBA00023015"/>
    </source>
</evidence>
<dbReference type="GO" id="GO:0005634">
    <property type="term" value="C:nucleus"/>
    <property type="evidence" value="ECO:0007669"/>
    <property type="project" value="UniProtKB-SubCell"/>
</dbReference>
<feature type="domain" description="SGF29 C-terminal" evidence="5">
    <location>
        <begin position="107"/>
        <end position="237"/>
    </location>
</feature>
<dbReference type="CDD" id="cd20394">
    <property type="entry name" value="Tudor_SGF29_rpt2"/>
    <property type="match status" value="1"/>
</dbReference>
<dbReference type="PROSITE" id="PS51518">
    <property type="entry name" value="SGF29_C"/>
    <property type="match status" value="1"/>
</dbReference>
<reference evidence="6" key="1">
    <citation type="journal article" date="2021" name="Open Biol.">
        <title>Shared evolutionary footprints suggest mitochondrial oxidative damage underlies multiple complex I losses in fungi.</title>
        <authorList>
            <person name="Schikora-Tamarit M.A."/>
            <person name="Marcet-Houben M."/>
            <person name="Nosek J."/>
            <person name="Gabaldon T."/>
        </authorList>
    </citation>
    <scope>NUCLEOTIDE SEQUENCE</scope>
    <source>
        <strain evidence="6">NCAIM Y.01608</strain>
    </source>
</reference>
<dbReference type="InterPro" id="IPR047288">
    <property type="entry name" value="Tudor_SGF29_rpt1"/>
</dbReference>
<gene>
    <name evidence="6" type="ORF">OGATHE_003309</name>
</gene>
<dbReference type="GO" id="GO:0000124">
    <property type="term" value="C:SAGA complex"/>
    <property type="evidence" value="ECO:0007669"/>
    <property type="project" value="InterPro"/>
</dbReference>
<protein>
    <recommendedName>
        <fullName evidence="5">SGF29 C-terminal domain-containing protein</fullName>
    </recommendedName>
</protein>
<dbReference type="Gene3D" id="2.30.30.140">
    <property type="match status" value="1"/>
</dbReference>
<organism evidence="6 7">
    <name type="scientific">Ogataea polymorpha</name>
    <dbReference type="NCBI Taxonomy" id="460523"/>
    <lineage>
        <taxon>Eukaryota</taxon>
        <taxon>Fungi</taxon>
        <taxon>Dikarya</taxon>
        <taxon>Ascomycota</taxon>
        <taxon>Saccharomycotina</taxon>
        <taxon>Pichiomycetes</taxon>
        <taxon>Pichiales</taxon>
        <taxon>Pichiaceae</taxon>
        <taxon>Ogataea</taxon>
    </lineage>
</organism>
<evidence type="ECO:0000256" key="3">
    <source>
        <dbReference type="ARBA" id="ARBA00023163"/>
    </source>
</evidence>
<evidence type="ECO:0000259" key="5">
    <source>
        <dbReference type="PROSITE" id="PS51518"/>
    </source>
</evidence>
<proteinExistence type="predicted"/>
<sequence>MEGYWDVVVSSLQDTCNANEANSFDPLELAPAEGKDAKLQNRDIVVKHKENLEKTKRILDTALINVNGLLSQAKVTGNEADDGSVGRRNKLKSQKFGRSYYQSPYNPSEPVVVGSEVAFKPKQKGAEWIQCEVLKVLNEIKFEVKDPEPDENNPNGQIFKCTWKEIILMPTAEDLVSLKNYPVGYRVLARYPETTTFYPAEVIGFKKDGTCRLKFEGEEEVGKETEVERKLVLPFPG</sequence>